<evidence type="ECO:0000256" key="4">
    <source>
        <dbReference type="PROSITE-ProRule" id="PRU00076"/>
    </source>
</evidence>
<feature type="domain" description="EGF-like" evidence="6">
    <location>
        <begin position="71"/>
        <end position="113"/>
    </location>
</feature>
<dbReference type="EMBL" id="JARKHS020023954">
    <property type="protein sequence ID" value="KAK8768440.1"/>
    <property type="molecule type" value="Genomic_DNA"/>
</dbReference>
<dbReference type="CDD" id="cd00054">
    <property type="entry name" value="EGF_CA"/>
    <property type="match status" value="1"/>
</dbReference>
<dbReference type="InterPro" id="IPR000742">
    <property type="entry name" value="EGF"/>
</dbReference>
<proteinExistence type="predicted"/>
<evidence type="ECO:0000256" key="3">
    <source>
        <dbReference type="ARBA" id="ARBA00023157"/>
    </source>
</evidence>
<dbReference type="PROSITE" id="PS01187">
    <property type="entry name" value="EGF_CA"/>
    <property type="match status" value="1"/>
</dbReference>
<name>A0AAQ4E150_AMBAM</name>
<dbReference type="InterPro" id="IPR000152">
    <property type="entry name" value="EGF-type_Asp/Asn_hydroxyl_site"/>
</dbReference>
<gene>
    <name evidence="7" type="ORF">V5799_015096</name>
</gene>
<dbReference type="GO" id="GO:0005509">
    <property type="term" value="F:calcium ion binding"/>
    <property type="evidence" value="ECO:0007669"/>
    <property type="project" value="InterPro"/>
</dbReference>
<accession>A0AAQ4E150</accession>
<dbReference type="InterPro" id="IPR018097">
    <property type="entry name" value="EGF_Ca-bd_CS"/>
</dbReference>
<dbReference type="SMART" id="SM00179">
    <property type="entry name" value="EGF_CA"/>
    <property type="match status" value="1"/>
</dbReference>
<dbReference type="InterPro" id="IPR001881">
    <property type="entry name" value="EGF-like_Ca-bd_dom"/>
</dbReference>
<protein>
    <recommendedName>
        <fullName evidence="6">EGF-like domain-containing protein</fullName>
    </recommendedName>
</protein>
<dbReference type="PROSITE" id="PS00010">
    <property type="entry name" value="ASX_HYDROXYL"/>
    <property type="match status" value="1"/>
</dbReference>
<dbReference type="Pfam" id="PF00008">
    <property type="entry name" value="EGF"/>
    <property type="match status" value="1"/>
</dbReference>
<dbReference type="Gene3D" id="2.10.25.10">
    <property type="entry name" value="Laminin"/>
    <property type="match status" value="2"/>
</dbReference>
<comment type="caution">
    <text evidence="7">The sequence shown here is derived from an EMBL/GenBank/DDBJ whole genome shotgun (WGS) entry which is preliminary data.</text>
</comment>
<feature type="region of interest" description="Disordered" evidence="5">
    <location>
        <begin position="113"/>
        <end position="136"/>
    </location>
</feature>
<organism evidence="7 8">
    <name type="scientific">Amblyomma americanum</name>
    <name type="common">Lone star tick</name>
    <dbReference type="NCBI Taxonomy" id="6943"/>
    <lineage>
        <taxon>Eukaryota</taxon>
        <taxon>Metazoa</taxon>
        <taxon>Ecdysozoa</taxon>
        <taxon>Arthropoda</taxon>
        <taxon>Chelicerata</taxon>
        <taxon>Arachnida</taxon>
        <taxon>Acari</taxon>
        <taxon>Parasitiformes</taxon>
        <taxon>Ixodida</taxon>
        <taxon>Ixodoidea</taxon>
        <taxon>Ixodidae</taxon>
        <taxon>Amblyomminae</taxon>
        <taxon>Amblyomma</taxon>
    </lineage>
</organism>
<dbReference type="PANTHER" id="PTHR22963:SF39">
    <property type="entry name" value="DUMPY"/>
    <property type="match status" value="1"/>
</dbReference>
<dbReference type="PROSITE" id="PS01186">
    <property type="entry name" value="EGF_2"/>
    <property type="match status" value="2"/>
</dbReference>
<dbReference type="InterPro" id="IPR009030">
    <property type="entry name" value="Growth_fac_rcpt_cys_sf"/>
</dbReference>
<reference evidence="7 8" key="1">
    <citation type="journal article" date="2023" name="Arcadia Sci">
        <title>De novo assembly of a long-read Amblyomma americanum tick genome.</title>
        <authorList>
            <person name="Chou S."/>
            <person name="Poskanzer K.E."/>
            <person name="Rollins M."/>
            <person name="Thuy-Boun P.S."/>
        </authorList>
    </citation>
    <scope>NUCLEOTIDE SEQUENCE [LARGE SCALE GENOMIC DNA]</scope>
    <source>
        <strain evidence="7">F_SG_1</strain>
        <tissue evidence="7">Salivary glands</tissue>
    </source>
</reference>
<dbReference type="SUPFAM" id="SSF57184">
    <property type="entry name" value="Growth factor receptor domain"/>
    <property type="match status" value="1"/>
</dbReference>
<keyword evidence="2" id="KW-0677">Repeat</keyword>
<evidence type="ECO:0000313" key="8">
    <source>
        <dbReference type="Proteomes" id="UP001321473"/>
    </source>
</evidence>
<dbReference type="AlphaFoldDB" id="A0AAQ4E150"/>
<keyword evidence="3" id="KW-1015">Disulfide bond</keyword>
<feature type="domain" description="EGF-like" evidence="6">
    <location>
        <begin position="27"/>
        <end position="70"/>
    </location>
</feature>
<evidence type="ECO:0000259" key="6">
    <source>
        <dbReference type="PROSITE" id="PS50026"/>
    </source>
</evidence>
<comment type="caution">
    <text evidence="4">Lacks conserved residue(s) required for the propagation of feature annotation.</text>
</comment>
<evidence type="ECO:0000256" key="5">
    <source>
        <dbReference type="SAM" id="MobiDB-lite"/>
    </source>
</evidence>
<dbReference type="SMART" id="SM00181">
    <property type="entry name" value="EGF"/>
    <property type="match status" value="5"/>
</dbReference>
<dbReference type="PANTHER" id="PTHR22963">
    <property type="entry name" value="ENDOGLIN-RELATED"/>
    <property type="match status" value="1"/>
</dbReference>
<dbReference type="Proteomes" id="UP001321473">
    <property type="component" value="Unassembled WGS sequence"/>
</dbReference>
<keyword evidence="8" id="KW-1185">Reference proteome</keyword>
<dbReference type="PROSITE" id="PS50026">
    <property type="entry name" value="EGF_3"/>
    <property type="match status" value="2"/>
</dbReference>
<evidence type="ECO:0000256" key="1">
    <source>
        <dbReference type="ARBA" id="ARBA00022536"/>
    </source>
</evidence>
<sequence>MPREPGVHFHRTEPRFLHLPQRVHSRDINECEEISEWSPCGANAQCRDALGNYQCLCAPGYTGNPRQGCSPIHPCVTSECGPHAYCEPKDHKPTCWCQPGYEGDPYDLEQGCQSPPQGPGTIPGVPPFPGGSGGDVAPPPVLPTPPGGGGQPPIPPTTFTPPIPPVVCRTDHDCGPLGACVPGIDNRRHCIPKLQHECLENRDCGERFECKLGTKGVKQCRDVCEDKTCGKNAVCLGEHHKAICECLPGFIYDGTGCQVPDDCAVDQDCLEHEACRHQSGGNKCVDVCLRHACGPNAKCIGQKHVPICVCRDSFLGNPNDRIRGCQPLLDTCIQDADCAESDRCLPDSRGIKNCTRTCLKTRCGPNAHCVGRLHRPVCECREGYNGNPSDPAQGCTPILRDRCHSNLDCKGYEVCKITPVGIKDCIELCLDYECGPNANCIAMDHLAA</sequence>
<keyword evidence="1 4" id="KW-0245">EGF-like domain</keyword>
<evidence type="ECO:0000313" key="7">
    <source>
        <dbReference type="EMBL" id="KAK8768440.1"/>
    </source>
</evidence>
<evidence type="ECO:0000256" key="2">
    <source>
        <dbReference type="ARBA" id="ARBA00022737"/>
    </source>
</evidence>
<feature type="non-terminal residue" evidence="7">
    <location>
        <position position="448"/>
    </location>
</feature>